<accession>A0ACC3BWA5</accession>
<comment type="caution">
    <text evidence="1">The sequence shown here is derived from an EMBL/GenBank/DDBJ whole genome shotgun (WGS) entry which is preliminary data.</text>
</comment>
<proteinExistence type="predicted"/>
<gene>
    <name evidence="1" type="ORF">I4F81_004880</name>
</gene>
<evidence type="ECO:0000313" key="2">
    <source>
        <dbReference type="Proteomes" id="UP000798662"/>
    </source>
</evidence>
<dbReference type="Proteomes" id="UP000798662">
    <property type="component" value="Chromosome 1"/>
</dbReference>
<keyword evidence="2" id="KW-1185">Reference proteome</keyword>
<name>A0ACC3BWA5_PYRYE</name>
<dbReference type="EMBL" id="CM020618">
    <property type="protein sequence ID" value="KAK1862306.1"/>
    <property type="molecule type" value="Genomic_DNA"/>
</dbReference>
<evidence type="ECO:0000313" key="1">
    <source>
        <dbReference type="EMBL" id="KAK1862306.1"/>
    </source>
</evidence>
<organism evidence="1 2">
    <name type="scientific">Pyropia yezoensis</name>
    <name type="common">Susabi-nori</name>
    <name type="synonym">Porphyra yezoensis</name>
    <dbReference type="NCBI Taxonomy" id="2788"/>
    <lineage>
        <taxon>Eukaryota</taxon>
        <taxon>Rhodophyta</taxon>
        <taxon>Bangiophyceae</taxon>
        <taxon>Bangiales</taxon>
        <taxon>Bangiaceae</taxon>
        <taxon>Pyropia</taxon>
    </lineage>
</organism>
<sequence length="118" mass="11994">MEEGGGGGVPSRGSRTVVAWVAGEERWGAGVWVSGEQKETQRHRMRDAGSGVGSGEVLRRAGLLPDGLHCLSTRGVGGVQTDTGGQVPQPTPARGCNCSDGGCGPDAAVDTRRALPGQ</sequence>
<protein>
    <submittedName>
        <fullName evidence="1">Uncharacterized protein</fullName>
    </submittedName>
</protein>
<reference evidence="1" key="1">
    <citation type="submission" date="2019-11" db="EMBL/GenBank/DDBJ databases">
        <title>Nori genome reveals adaptations in red seaweeds to the harsh intertidal environment.</title>
        <authorList>
            <person name="Wang D."/>
            <person name="Mao Y."/>
        </authorList>
    </citation>
    <scope>NUCLEOTIDE SEQUENCE</scope>
    <source>
        <tissue evidence="1">Gametophyte</tissue>
    </source>
</reference>